<keyword evidence="3" id="KW-1185">Reference proteome</keyword>
<accession>A0ABN1SVJ5</accession>
<evidence type="ECO:0000313" key="2">
    <source>
        <dbReference type="EMBL" id="GAA1006379.1"/>
    </source>
</evidence>
<keyword evidence="1" id="KW-0732">Signal</keyword>
<proteinExistence type="predicted"/>
<feature type="signal peptide" evidence="1">
    <location>
        <begin position="1"/>
        <end position="20"/>
    </location>
</feature>
<reference evidence="2 3" key="1">
    <citation type="journal article" date="2019" name="Int. J. Syst. Evol. Microbiol.">
        <title>The Global Catalogue of Microorganisms (GCM) 10K type strain sequencing project: providing services to taxonomists for standard genome sequencing and annotation.</title>
        <authorList>
            <consortium name="The Broad Institute Genomics Platform"/>
            <consortium name="The Broad Institute Genome Sequencing Center for Infectious Disease"/>
            <person name="Wu L."/>
            <person name="Ma J."/>
        </authorList>
    </citation>
    <scope>NUCLEOTIDE SEQUENCE [LARGE SCALE GENOMIC DNA]</scope>
    <source>
        <strain evidence="2 3">JCM 11445</strain>
    </source>
</reference>
<sequence>MKTYLTIPAILFLSSPLNIAWSDQKSPIPNYVPEWLVCNSKTNAPTHMRKIYVSYHYGQAWGYLVTQITTYVGPKMTLNTEFVEKSNPYHEENTQYILGGFSDGGGLGGVIRNYNYLPHTQEMTASHINLSSSGFSLSDREPDVYHYTCSETEIPTSVKNAQEKIFNDGDIDKYIKDYWERSF</sequence>
<evidence type="ECO:0000256" key="1">
    <source>
        <dbReference type="SAM" id="SignalP"/>
    </source>
</evidence>
<organism evidence="2 3">
    <name type="scientific">Streptomyces rhizosphaericus</name>
    <dbReference type="NCBI Taxonomy" id="114699"/>
    <lineage>
        <taxon>Bacteria</taxon>
        <taxon>Bacillati</taxon>
        <taxon>Actinomycetota</taxon>
        <taxon>Actinomycetes</taxon>
        <taxon>Kitasatosporales</taxon>
        <taxon>Streptomycetaceae</taxon>
        <taxon>Streptomyces</taxon>
        <taxon>Streptomyces violaceusniger group</taxon>
    </lineage>
</organism>
<comment type="caution">
    <text evidence="2">The sequence shown here is derived from an EMBL/GenBank/DDBJ whole genome shotgun (WGS) entry which is preliminary data.</text>
</comment>
<protein>
    <submittedName>
        <fullName evidence="2">Uncharacterized protein</fullName>
    </submittedName>
</protein>
<evidence type="ECO:0000313" key="3">
    <source>
        <dbReference type="Proteomes" id="UP001500033"/>
    </source>
</evidence>
<dbReference type="Proteomes" id="UP001500033">
    <property type="component" value="Unassembled WGS sequence"/>
</dbReference>
<name>A0ABN1SVJ5_9ACTN</name>
<gene>
    <name evidence="2" type="ORF">GCM10009576_098590</name>
</gene>
<feature type="chain" id="PRO_5045749233" evidence="1">
    <location>
        <begin position="21"/>
        <end position="183"/>
    </location>
</feature>
<dbReference type="EMBL" id="BAAAIE010000322">
    <property type="protein sequence ID" value="GAA1006379.1"/>
    <property type="molecule type" value="Genomic_DNA"/>
</dbReference>